<keyword evidence="1" id="KW-0812">Transmembrane</keyword>
<accession>A0AAW1R3V8</accession>
<organism evidence="2 3">
    <name type="scientific">Apatococcus lobatus</name>
    <dbReference type="NCBI Taxonomy" id="904363"/>
    <lineage>
        <taxon>Eukaryota</taxon>
        <taxon>Viridiplantae</taxon>
        <taxon>Chlorophyta</taxon>
        <taxon>core chlorophytes</taxon>
        <taxon>Trebouxiophyceae</taxon>
        <taxon>Chlorellales</taxon>
        <taxon>Chlorellaceae</taxon>
        <taxon>Apatococcus</taxon>
    </lineage>
</organism>
<name>A0AAW1R3V8_9CHLO</name>
<feature type="transmembrane region" description="Helical" evidence="1">
    <location>
        <begin position="113"/>
        <end position="135"/>
    </location>
</feature>
<proteinExistence type="predicted"/>
<sequence>MVRKLEPSQRSDLAVQCQLRLSELNVPQNKQQSLAGGLFSPWQRAQQGTELIGTQQARHNATKPVEAVVEKMEDGPGPPVIIFKARQGGATATKAIVPMEADTSSAPSAASSVGAMSFGALGAVGIAALGVFGVYQMSAWVADKSGRSMDADATGVPGPPIILSAELLKARKAAMEAEYAALRMAPNSREVELRLRQLQDEAAALQ</sequence>
<dbReference type="EMBL" id="JALJOS010000017">
    <property type="protein sequence ID" value="KAK9827942.1"/>
    <property type="molecule type" value="Genomic_DNA"/>
</dbReference>
<keyword evidence="1" id="KW-1133">Transmembrane helix</keyword>
<keyword evidence="1" id="KW-0472">Membrane</keyword>
<keyword evidence="3" id="KW-1185">Reference proteome</keyword>
<gene>
    <name evidence="2" type="ORF">WJX74_010763</name>
</gene>
<evidence type="ECO:0000313" key="3">
    <source>
        <dbReference type="Proteomes" id="UP001438707"/>
    </source>
</evidence>
<comment type="caution">
    <text evidence="2">The sequence shown here is derived from an EMBL/GenBank/DDBJ whole genome shotgun (WGS) entry which is preliminary data.</text>
</comment>
<protein>
    <submittedName>
        <fullName evidence="2">Uncharacterized protein</fullName>
    </submittedName>
</protein>
<reference evidence="2 3" key="1">
    <citation type="journal article" date="2024" name="Nat. Commun.">
        <title>Phylogenomics reveals the evolutionary origins of lichenization in chlorophyte algae.</title>
        <authorList>
            <person name="Puginier C."/>
            <person name="Libourel C."/>
            <person name="Otte J."/>
            <person name="Skaloud P."/>
            <person name="Haon M."/>
            <person name="Grisel S."/>
            <person name="Petersen M."/>
            <person name="Berrin J.G."/>
            <person name="Delaux P.M."/>
            <person name="Dal Grande F."/>
            <person name="Keller J."/>
        </authorList>
    </citation>
    <scope>NUCLEOTIDE SEQUENCE [LARGE SCALE GENOMIC DNA]</scope>
    <source>
        <strain evidence="2 3">SAG 2145</strain>
    </source>
</reference>
<evidence type="ECO:0000313" key="2">
    <source>
        <dbReference type="EMBL" id="KAK9827942.1"/>
    </source>
</evidence>
<evidence type="ECO:0000256" key="1">
    <source>
        <dbReference type="SAM" id="Phobius"/>
    </source>
</evidence>
<dbReference type="Proteomes" id="UP001438707">
    <property type="component" value="Unassembled WGS sequence"/>
</dbReference>
<dbReference type="AlphaFoldDB" id="A0AAW1R3V8"/>